<proteinExistence type="predicted"/>
<dbReference type="GO" id="GO:1904161">
    <property type="term" value="P:DNA synthesis involved in UV-damage excision repair"/>
    <property type="evidence" value="ECO:0007669"/>
    <property type="project" value="TreeGrafter"/>
</dbReference>
<feature type="compositionally biased region" description="Basic and acidic residues" evidence="5">
    <location>
        <begin position="410"/>
        <end position="429"/>
    </location>
</feature>
<dbReference type="KEGG" id="qsa:O6P43_029207"/>
<evidence type="ECO:0000256" key="1">
    <source>
        <dbReference type="ARBA" id="ARBA00004123"/>
    </source>
</evidence>
<dbReference type="Proteomes" id="UP001163823">
    <property type="component" value="Chromosome 12"/>
</dbReference>
<organism evidence="6 7">
    <name type="scientific">Quillaja saponaria</name>
    <name type="common">Soap bark tree</name>
    <dbReference type="NCBI Taxonomy" id="32244"/>
    <lineage>
        <taxon>Eukaryota</taxon>
        <taxon>Viridiplantae</taxon>
        <taxon>Streptophyta</taxon>
        <taxon>Embryophyta</taxon>
        <taxon>Tracheophyta</taxon>
        <taxon>Spermatophyta</taxon>
        <taxon>Magnoliopsida</taxon>
        <taxon>eudicotyledons</taxon>
        <taxon>Gunneridae</taxon>
        <taxon>Pentapetalae</taxon>
        <taxon>rosids</taxon>
        <taxon>fabids</taxon>
        <taxon>Fabales</taxon>
        <taxon>Quillajaceae</taxon>
        <taxon>Quillaja</taxon>
    </lineage>
</organism>
<name>A0AAD7L030_QUISA</name>
<evidence type="ECO:0000256" key="4">
    <source>
        <dbReference type="ARBA" id="ARBA00023242"/>
    </source>
</evidence>
<dbReference type="GO" id="GO:0006271">
    <property type="term" value="P:DNA strand elongation involved in DNA replication"/>
    <property type="evidence" value="ECO:0007669"/>
    <property type="project" value="TreeGrafter"/>
</dbReference>
<evidence type="ECO:0000256" key="5">
    <source>
        <dbReference type="SAM" id="MobiDB-lite"/>
    </source>
</evidence>
<feature type="region of interest" description="Disordered" evidence="5">
    <location>
        <begin position="210"/>
        <end position="283"/>
    </location>
</feature>
<feature type="compositionally biased region" description="Polar residues" evidence="5">
    <location>
        <begin position="247"/>
        <end position="256"/>
    </location>
</feature>
<gene>
    <name evidence="6" type="ORF">O6P43_029207</name>
</gene>
<comment type="subcellular location">
    <subcellularLocation>
        <location evidence="1">Nucleus</location>
    </subcellularLocation>
</comment>
<reference evidence="6" key="1">
    <citation type="journal article" date="2023" name="Science">
        <title>Elucidation of the pathway for biosynthesis of saponin adjuvants from the soapbark tree.</title>
        <authorList>
            <person name="Reed J."/>
            <person name="Orme A."/>
            <person name="El-Demerdash A."/>
            <person name="Owen C."/>
            <person name="Martin L.B.B."/>
            <person name="Misra R.C."/>
            <person name="Kikuchi S."/>
            <person name="Rejzek M."/>
            <person name="Martin A.C."/>
            <person name="Harkess A."/>
            <person name="Leebens-Mack J."/>
            <person name="Louveau T."/>
            <person name="Stephenson M.J."/>
            <person name="Osbourn A."/>
        </authorList>
    </citation>
    <scope>NUCLEOTIDE SEQUENCE</scope>
    <source>
        <strain evidence="6">S10</strain>
    </source>
</reference>
<feature type="region of interest" description="Disordered" evidence="5">
    <location>
        <begin position="465"/>
        <end position="533"/>
    </location>
</feature>
<feature type="region of interest" description="Disordered" evidence="5">
    <location>
        <begin position="342"/>
        <end position="371"/>
    </location>
</feature>
<protein>
    <recommendedName>
        <fullName evidence="2">DNA polymerase delta subunit 3</fullName>
    </recommendedName>
</protein>
<evidence type="ECO:0000313" key="6">
    <source>
        <dbReference type="EMBL" id="KAJ7948773.1"/>
    </source>
</evidence>
<feature type="compositionally biased region" description="Basic and acidic residues" evidence="5">
    <location>
        <begin position="465"/>
        <end position="479"/>
    </location>
</feature>
<dbReference type="GO" id="GO:0043625">
    <property type="term" value="C:delta DNA polymerase complex"/>
    <property type="evidence" value="ECO:0007669"/>
    <property type="project" value="InterPro"/>
</dbReference>
<evidence type="ECO:0000256" key="3">
    <source>
        <dbReference type="ARBA" id="ARBA00022705"/>
    </source>
</evidence>
<dbReference type="GO" id="GO:0003887">
    <property type="term" value="F:DNA-directed DNA polymerase activity"/>
    <property type="evidence" value="ECO:0007669"/>
    <property type="project" value="TreeGrafter"/>
</dbReference>
<sequence length="533" mass="58027">MAQIETLGILEEIEALVSDKLQVVSYKWLSRNYLVSSNVAKRLLQEFVEKHKSGLEVIFTLAGWLKSSSPSYRIILVSWPKLPEVKQEFDGNCSVQVYSVQASIPKDPAVLWNAEFVQAEELFKQPSSVNNCLRDNRFCGVSNSFVRRSLDGAPGVLAPSHAKSDTGIGPTKTNFLHQNTSLPQPQQNKILQSSTKGSLQSSYVVKDVKTESNGTGNARAHDQTSKTAADKSAVLHFPAGKKKAQNDKSVSSTGGSLANLWDRASTKPKPSSAPAETSDLVPNPTANAEAQICAHEMVEGTSSDDDDQDFKIKRASTGEGCRKRRVVFDLSDEDEYEDAINLASPDIPKEKSCKDQKQNGENLSEKTTSNFDNQMEIKSVVREVIATDVEANQPLREDSAAISKGTDTGESSKEKIKNVPESHVSKKDNVTSAVPGSPKRRKVLKSRIDERGREVTEVIWEGEATEAKKSDSITVKKADNNPIANAVNRPPAAKKSPAMANTTLNPTAKAGSKKAGSSKDPKQGNILSFFKRV</sequence>
<feature type="region of interest" description="Disordered" evidence="5">
    <location>
        <begin position="156"/>
        <end position="196"/>
    </location>
</feature>
<dbReference type="AlphaFoldDB" id="A0AAD7L030"/>
<dbReference type="InterPro" id="IPR019038">
    <property type="entry name" value="POLD3"/>
</dbReference>
<feature type="region of interest" description="Disordered" evidence="5">
    <location>
        <begin position="396"/>
        <end position="443"/>
    </location>
</feature>
<accession>A0AAD7L030</accession>
<dbReference type="EMBL" id="JARAOO010000012">
    <property type="protein sequence ID" value="KAJ7948773.1"/>
    <property type="molecule type" value="Genomic_DNA"/>
</dbReference>
<dbReference type="FunFam" id="3.90.1030.20:FF:000002">
    <property type="entry name" value="DNA polymerase delta subunit"/>
    <property type="match status" value="1"/>
</dbReference>
<dbReference type="PANTHER" id="PTHR17598">
    <property type="entry name" value="DNA POLYMERASE DELTA SUBUNIT 3"/>
    <property type="match status" value="1"/>
</dbReference>
<dbReference type="Pfam" id="PF09507">
    <property type="entry name" value="CDC27"/>
    <property type="match status" value="1"/>
</dbReference>
<feature type="compositionally biased region" description="Polar residues" evidence="5">
    <location>
        <begin position="359"/>
        <end position="371"/>
    </location>
</feature>
<keyword evidence="3" id="KW-0235">DNA replication</keyword>
<keyword evidence="4" id="KW-0539">Nucleus</keyword>
<feature type="compositionally biased region" description="Basic and acidic residues" evidence="5">
    <location>
        <begin position="347"/>
        <end position="358"/>
    </location>
</feature>
<dbReference type="GO" id="GO:0006297">
    <property type="term" value="P:nucleotide-excision repair, DNA gap filling"/>
    <property type="evidence" value="ECO:0007669"/>
    <property type="project" value="TreeGrafter"/>
</dbReference>
<keyword evidence="7" id="KW-1185">Reference proteome</keyword>
<comment type="caution">
    <text evidence="6">The sequence shown here is derived from an EMBL/GenBank/DDBJ whole genome shotgun (WGS) entry which is preliminary data.</text>
</comment>
<dbReference type="PANTHER" id="PTHR17598:SF13">
    <property type="entry name" value="DNA POLYMERASE DELTA SUBUNIT 3"/>
    <property type="match status" value="1"/>
</dbReference>
<dbReference type="Gene3D" id="3.90.1030.20">
    <property type="entry name" value="DNA polymerase delta, p66 (Cdc27) subunit, wHTH domain"/>
    <property type="match status" value="1"/>
</dbReference>
<dbReference type="InterPro" id="IPR041913">
    <property type="entry name" value="POLD3_sf"/>
</dbReference>
<evidence type="ECO:0000256" key="2">
    <source>
        <dbReference type="ARBA" id="ARBA00017589"/>
    </source>
</evidence>
<feature type="compositionally biased region" description="Polar residues" evidence="5">
    <location>
        <begin position="171"/>
        <end position="196"/>
    </location>
</feature>
<evidence type="ECO:0000313" key="7">
    <source>
        <dbReference type="Proteomes" id="UP001163823"/>
    </source>
</evidence>